<dbReference type="GeneID" id="14307834"/>
<dbReference type="RefSeq" id="WP_015285443.1">
    <property type="nucleotide sequence ID" value="NC_019943.1"/>
</dbReference>
<dbReference type="Proteomes" id="UP000010824">
    <property type="component" value="Chromosome"/>
</dbReference>
<dbReference type="OrthoDB" id="119464at2157"/>
<gene>
    <name evidence="1" type="ordered locus">Metfor_1445</name>
</gene>
<dbReference type="GO" id="GO:0030246">
    <property type="term" value="F:carbohydrate binding"/>
    <property type="evidence" value="ECO:0007669"/>
    <property type="project" value="InterPro"/>
</dbReference>
<proteinExistence type="predicted"/>
<keyword evidence="2" id="KW-1185">Reference proteome</keyword>
<dbReference type="HOGENOM" id="CLU_703239_0_0_2"/>
<evidence type="ECO:0000313" key="2">
    <source>
        <dbReference type="Proteomes" id="UP000010824"/>
    </source>
</evidence>
<protein>
    <submittedName>
        <fullName evidence="1">PEGA domain-containing protein</fullName>
    </submittedName>
</protein>
<dbReference type="eggNOG" id="arCOG03264">
    <property type="taxonomic scope" value="Archaea"/>
</dbReference>
<dbReference type="Gene3D" id="2.60.40.1120">
    <property type="entry name" value="Carboxypeptidase-like, regulatory domain"/>
    <property type="match status" value="1"/>
</dbReference>
<sequence length="358" mass="39481" precursor="true">MIVFLLALAWTVTAAEPGSLTVVVKDARTKAVVGSALVYLDGAYKGTTADSSGVITLDGLKDGTHTVRVTKPDFREVTTKIVYPDQTTVSLEIARGALVLLNEESEKKGAINVVFYPSSTSYSCTDHAKVSTPVYINNETRLREDVMKVIHSTYLDLDKITPSSKPLPADYRDRFNFYYYYDPSAPADAFDGCAGTIPGNYWNDVTFADITVILYPKYYGAYSDAACMPTGCSQDYGPGRNLMKAPADQLTLIQHETGHAMYDLVDTYCGNTYYYQNDPHANVWSSRENCESDARSDGRDPAQCRQIQQAATVSSASCSQPYWRWDPMPDIMASGYRGKFGEAATQRINYVLGKVVVS</sequence>
<reference evidence="2" key="1">
    <citation type="submission" date="2011-12" db="EMBL/GenBank/DDBJ databases">
        <title>Complete sequence of Methanoregula formicicum SMSP.</title>
        <authorList>
            <person name="Lucas S."/>
            <person name="Han J."/>
            <person name="Lapidus A."/>
            <person name="Cheng J.-F."/>
            <person name="Goodwin L."/>
            <person name="Pitluck S."/>
            <person name="Peters L."/>
            <person name="Ovchinnikova G."/>
            <person name="Teshima H."/>
            <person name="Detter J.C."/>
            <person name="Han C."/>
            <person name="Tapia R."/>
            <person name="Land M."/>
            <person name="Hauser L."/>
            <person name="Kyrpides N."/>
            <person name="Ivanova N."/>
            <person name="Pagani I."/>
            <person name="Imachi H."/>
            <person name="Tamaki H."/>
            <person name="Sekiguchi Y."/>
            <person name="Kamagata Y."/>
            <person name="Cadillo-Quiroz H."/>
            <person name="Zinder S."/>
            <person name="Liu W.-T."/>
            <person name="Woyke T."/>
        </authorList>
    </citation>
    <scope>NUCLEOTIDE SEQUENCE [LARGE SCALE GENOMIC DNA]</scope>
    <source>
        <strain evidence="2">DSM 22288 / NBRC 105244 / SMSP</strain>
    </source>
</reference>
<dbReference type="InParanoid" id="L0HEM2"/>
<reference evidence="1 2" key="2">
    <citation type="journal article" date="2014" name="Genome Announc.">
        <title>Complete Genome Sequence of Methanoregula formicica SMSPT, a Mesophilic Hydrogenotrophic Methanogen Isolated from a Methanogenic Upflow Anaerobic Sludge Blanket Reactor.</title>
        <authorList>
            <person name="Yamamoto K."/>
            <person name="Tamaki H."/>
            <person name="Cadillo-Quiroz H."/>
            <person name="Imachi H."/>
            <person name="Kyrpides N."/>
            <person name="Woyke T."/>
            <person name="Goodwin L."/>
            <person name="Zinder S.H."/>
            <person name="Kamagata Y."/>
            <person name="Liu W.T."/>
        </authorList>
    </citation>
    <scope>NUCLEOTIDE SEQUENCE [LARGE SCALE GENOMIC DNA]</scope>
    <source>
        <strain evidence="2">DSM 22288 / NBRC 105244 / SMSP</strain>
    </source>
</reference>
<dbReference type="AlphaFoldDB" id="L0HEM2"/>
<evidence type="ECO:0000313" key="1">
    <source>
        <dbReference type="EMBL" id="AGB02480.1"/>
    </source>
</evidence>
<dbReference type="InterPro" id="IPR013784">
    <property type="entry name" value="Carb-bd-like_fold"/>
</dbReference>
<dbReference type="SUPFAM" id="SSF49452">
    <property type="entry name" value="Starch-binding domain-like"/>
    <property type="match status" value="1"/>
</dbReference>
<dbReference type="Pfam" id="PF13620">
    <property type="entry name" value="CarboxypepD_reg"/>
    <property type="match status" value="1"/>
</dbReference>
<dbReference type="KEGG" id="mfo:Metfor_1445"/>
<dbReference type="EMBL" id="CP003167">
    <property type="protein sequence ID" value="AGB02480.1"/>
    <property type="molecule type" value="Genomic_DNA"/>
</dbReference>
<accession>L0HEM2</accession>
<name>L0HEM2_METFS</name>
<organism evidence="1 2">
    <name type="scientific">Methanoregula formicica (strain DSM 22288 / NBRC 105244 / SMSP)</name>
    <dbReference type="NCBI Taxonomy" id="593750"/>
    <lineage>
        <taxon>Archaea</taxon>
        <taxon>Methanobacteriati</taxon>
        <taxon>Methanobacteriota</taxon>
        <taxon>Stenosarchaea group</taxon>
        <taxon>Methanomicrobia</taxon>
        <taxon>Methanomicrobiales</taxon>
        <taxon>Methanoregulaceae</taxon>
        <taxon>Methanoregula</taxon>
    </lineage>
</organism>